<keyword evidence="1 8" id="KW-0963">Cytoplasm</keyword>
<dbReference type="InterPro" id="IPR037157">
    <property type="entry name" value="Acetyltransf_C_sf"/>
</dbReference>
<dbReference type="Pfam" id="PF00132">
    <property type="entry name" value="Hexapep"/>
    <property type="match status" value="1"/>
</dbReference>
<dbReference type="InterPro" id="IPR001451">
    <property type="entry name" value="Hexapep"/>
</dbReference>
<dbReference type="AlphaFoldDB" id="A0A0H2ML66"/>
<dbReference type="Gene3D" id="1.20.1180.10">
    <property type="entry name" value="Udp N-acetylglucosamine O-acyltransferase, C-terminal domain"/>
    <property type="match status" value="1"/>
</dbReference>
<protein>
    <recommendedName>
        <fullName evidence="8">Acyl-[acyl-carrier-protein]--UDP-N-acetylglucosamine O-acyltransferase</fullName>
        <shortName evidence="8">UDP-N-acetylglucosamine acyltransferase</shortName>
        <ecNumber evidence="8">2.3.1.129</ecNumber>
    </recommendedName>
</protein>
<dbReference type="GO" id="GO:0016020">
    <property type="term" value="C:membrane"/>
    <property type="evidence" value="ECO:0007669"/>
    <property type="project" value="GOC"/>
</dbReference>
<sequence>MIVTIHSTAIIEDGATVHDTTEIGPYCVVGSNVKLDANVVLHSHVVIAGNTSIGEGTIVFPFASIGHQPQDLKFDGEKSELIIGKNNRIREHVTINPGTSGGGLVTKIGDNCLLMMSAHVAHDCIIGNNVILVNNATLGGHVEVDDFAIIGGLSAVHQFVRIGRNAMIGGMSGVENDVIPFGMVMGERARLSGLNLVGMKRHGLPRDDISSLQSVFKTLFSDEGTLSERLEKAKQTYSDNPTAKEVLDFIGTDSSRAICQPK</sequence>
<evidence type="ECO:0000256" key="6">
    <source>
        <dbReference type="ARBA" id="ARBA00023098"/>
    </source>
</evidence>
<evidence type="ECO:0000256" key="7">
    <source>
        <dbReference type="ARBA" id="ARBA00023315"/>
    </source>
</evidence>
<evidence type="ECO:0000259" key="9">
    <source>
        <dbReference type="Pfam" id="PF13720"/>
    </source>
</evidence>
<dbReference type="NCBIfam" id="TIGR01852">
    <property type="entry name" value="lipid_A_lpxA"/>
    <property type="match status" value="1"/>
</dbReference>
<comment type="similarity">
    <text evidence="8">Belongs to the transferase hexapeptide repeat family. LpxA subfamily.</text>
</comment>
<evidence type="ECO:0000256" key="1">
    <source>
        <dbReference type="ARBA" id="ARBA00022490"/>
    </source>
</evidence>
<dbReference type="Proteomes" id="UP000035444">
    <property type="component" value="Unassembled WGS sequence"/>
</dbReference>
<keyword evidence="4 8" id="KW-0808">Transferase</keyword>
<dbReference type="InterPro" id="IPR018357">
    <property type="entry name" value="Hexapep_transf_CS"/>
</dbReference>
<evidence type="ECO:0000313" key="11">
    <source>
        <dbReference type="Proteomes" id="UP000035444"/>
    </source>
</evidence>
<comment type="pathway">
    <text evidence="8">Glycolipid biosynthesis; lipid IV(A) biosynthesis; lipid IV(A) from (3R)-3-hydroxytetradecanoyl-[acyl-carrier-protein] and UDP-N-acetyl-alpha-D-glucosamine: step 1/6.</text>
</comment>
<dbReference type="PROSITE" id="PS00101">
    <property type="entry name" value="HEXAPEP_TRANSFERASES"/>
    <property type="match status" value="1"/>
</dbReference>
<dbReference type="PATRIC" id="fig|1489064.4.peg.2765"/>
<keyword evidence="3 8" id="KW-0441">Lipid A biosynthesis</keyword>
<dbReference type="PIRSF" id="PIRSF000456">
    <property type="entry name" value="UDP-GlcNAc_acltr"/>
    <property type="match status" value="1"/>
</dbReference>
<organism evidence="10 11">
    <name type="scientific">Kiloniella spongiae</name>
    <dbReference type="NCBI Taxonomy" id="1489064"/>
    <lineage>
        <taxon>Bacteria</taxon>
        <taxon>Pseudomonadati</taxon>
        <taxon>Pseudomonadota</taxon>
        <taxon>Alphaproteobacteria</taxon>
        <taxon>Rhodospirillales</taxon>
        <taxon>Kiloniellaceae</taxon>
        <taxon>Kiloniella</taxon>
    </lineage>
</organism>
<dbReference type="InterPro" id="IPR010137">
    <property type="entry name" value="Lipid_A_LpxA"/>
</dbReference>
<evidence type="ECO:0000313" key="10">
    <source>
        <dbReference type="EMBL" id="KLN61467.1"/>
    </source>
</evidence>
<dbReference type="PANTHER" id="PTHR43480:SF1">
    <property type="entry name" value="ACYL-[ACYL-CARRIER-PROTEIN]--UDP-N-ACETYLGLUCOSAMINE O-ACYLTRANSFERASE, MITOCHONDRIAL-RELATED"/>
    <property type="match status" value="1"/>
</dbReference>
<feature type="domain" description="UDP N-acetylglucosamine O-acyltransferase C-terminal" evidence="9">
    <location>
        <begin position="177"/>
        <end position="259"/>
    </location>
</feature>
<reference evidence="10 11" key="1">
    <citation type="submission" date="2015-03" db="EMBL/GenBank/DDBJ databases">
        <title>Genome Sequence of Kiloniella spongiae MEBiC09566, isolated from a marine sponge.</title>
        <authorList>
            <person name="Shao Z."/>
            <person name="Wang L."/>
            <person name="Li X."/>
        </authorList>
    </citation>
    <scope>NUCLEOTIDE SEQUENCE [LARGE SCALE GENOMIC DNA]</scope>
    <source>
        <strain evidence="10 11">MEBiC09566</strain>
    </source>
</reference>
<dbReference type="NCBIfam" id="NF003657">
    <property type="entry name" value="PRK05289.1"/>
    <property type="match status" value="1"/>
</dbReference>
<dbReference type="UniPathway" id="UPA00359">
    <property type="reaction ID" value="UER00477"/>
</dbReference>
<comment type="subunit">
    <text evidence="8">Homotrimer.</text>
</comment>
<dbReference type="SUPFAM" id="SSF51161">
    <property type="entry name" value="Trimeric LpxA-like enzymes"/>
    <property type="match status" value="1"/>
</dbReference>
<dbReference type="PANTHER" id="PTHR43480">
    <property type="entry name" value="ACYL-[ACYL-CARRIER-PROTEIN]--UDP-N-ACETYLGLUCOSAMINE O-ACYLTRANSFERASE"/>
    <property type="match status" value="1"/>
</dbReference>
<evidence type="ECO:0000256" key="8">
    <source>
        <dbReference type="HAMAP-Rule" id="MF_00387"/>
    </source>
</evidence>
<dbReference type="Pfam" id="PF13720">
    <property type="entry name" value="Acetyltransf_11"/>
    <property type="match status" value="1"/>
</dbReference>
<dbReference type="InterPro" id="IPR029098">
    <property type="entry name" value="Acetyltransf_C"/>
</dbReference>
<evidence type="ECO:0000256" key="5">
    <source>
        <dbReference type="ARBA" id="ARBA00022737"/>
    </source>
</evidence>
<comment type="function">
    <text evidence="8">Involved in the biosynthesis of lipid A, a phosphorylated glycolipid that anchors the lipopolysaccharide to the outer membrane of the cell.</text>
</comment>
<keyword evidence="6 8" id="KW-0443">Lipid metabolism</keyword>
<comment type="catalytic activity">
    <reaction evidence="8">
        <text>a (3R)-hydroxyacyl-[ACP] + UDP-N-acetyl-alpha-D-glucosamine = a UDP-3-O-[(3R)-3-hydroxyacyl]-N-acetyl-alpha-D-glucosamine + holo-[ACP]</text>
        <dbReference type="Rhea" id="RHEA:67812"/>
        <dbReference type="Rhea" id="RHEA-COMP:9685"/>
        <dbReference type="Rhea" id="RHEA-COMP:9945"/>
        <dbReference type="ChEBI" id="CHEBI:57705"/>
        <dbReference type="ChEBI" id="CHEBI:64479"/>
        <dbReference type="ChEBI" id="CHEBI:78827"/>
        <dbReference type="ChEBI" id="CHEBI:173225"/>
        <dbReference type="EC" id="2.3.1.129"/>
    </reaction>
</comment>
<dbReference type="CDD" id="cd03351">
    <property type="entry name" value="LbH_UDP-GlcNAc_AT"/>
    <property type="match status" value="1"/>
</dbReference>
<dbReference type="GO" id="GO:0009245">
    <property type="term" value="P:lipid A biosynthetic process"/>
    <property type="evidence" value="ECO:0007669"/>
    <property type="project" value="UniProtKB-UniRule"/>
</dbReference>
<dbReference type="GO" id="GO:0008780">
    <property type="term" value="F:acyl-[acyl-carrier-protein]-UDP-N-acetylglucosamine O-acyltransferase activity"/>
    <property type="evidence" value="ECO:0007669"/>
    <property type="project" value="UniProtKB-UniRule"/>
</dbReference>
<dbReference type="InterPro" id="IPR011004">
    <property type="entry name" value="Trimer_LpxA-like_sf"/>
</dbReference>
<dbReference type="EMBL" id="LAQL01000004">
    <property type="protein sequence ID" value="KLN61467.1"/>
    <property type="molecule type" value="Genomic_DNA"/>
</dbReference>
<keyword evidence="5 8" id="KW-0677">Repeat</keyword>
<dbReference type="STRING" id="1489064.WH96_07570"/>
<evidence type="ECO:0000256" key="4">
    <source>
        <dbReference type="ARBA" id="ARBA00022679"/>
    </source>
</evidence>
<dbReference type="HAMAP" id="MF_00387">
    <property type="entry name" value="LpxA"/>
    <property type="match status" value="1"/>
</dbReference>
<accession>A0A0H2ML66</accession>
<dbReference type="Gene3D" id="2.160.10.10">
    <property type="entry name" value="Hexapeptide repeat proteins"/>
    <property type="match status" value="1"/>
</dbReference>
<dbReference type="EC" id="2.3.1.129" evidence="8"/>
<evidence type="ECO:0000256" key="3">
    <source>
        <dbReference type="ARBA" id="ARBA00022556"/>
    </source>
</evidence>
<keyword evidence="2 8" id="KW-0444">Lipid biosynthesis</keyword>
<comment type="caution">
    <text evidence="10">The sequence shown here is derived from an EMBL/GenBank/DDBJ whole genome shotgun (WGS) entry which is preliminary data.</text>
</comment>
<keyword evidence="11" id="KW-1185">Reference proteome</keyword>
<dbReference type="GO" id="GO:0005737">
    <property type="term" value="C:cytoplasm"/>
    <property type="evidence" value="ECO:0007669"/>
    <property type="project" value="UniProtKB-SubCell"/>
</dbReference>
<name>A0A0H2ML66_9PROT</name>
<keyword evidence="7 8" id="KW-0012">Acyltransferase</keyword>
<dbReference type="RefSeq" id="WP_047763548.1">
    <property type="nucleotide sequence ID" value="NZ_LAQL01000004.1"/>
</dbReference>
<comment type="subcellular location">
    <subcellularLocation>
        <location evidence="8">Cytoplasm</location>
    </subcellularLocation>
</comment>
<gene>
    <name evidence="8" type="primary">lpxA</name>
    <name evidence="10" type="ORF">WH96_07570</name>
</gene>
<evidence type="ECO:0000256" key="2">
    <source>
        <dbReference type="ARBA" id="ARBA00022516"/>
    </source>
</evidence>
<proteinExistence type="inferred from homology"/>